<keyword evidence="3" id="KW-1185">Reference proteome</keyword>
<feature type="region of interest" description="Disordered" evidence="1">
    <location>
        <begin position="164"/>
        <end position="207"/>
    </location>
</feature>
<comment type="caution">
    <text evidence="2">The sequence shown here is derived from an EMBL/GenBank/DDBJ whole genome shotgun (WGS) entry which is preliminary data.</text>
</comment>
<feature type="compositionally biased region" description="Basic and acidic residues" evidence="1">
    <location>
        <begin position="29"/>
        <end position="42"/>
    </location>
</feature>
<feature type="compositionally biased region" description="Polar residues" evidence="1">
    <location>
        <begin position="263"/>
        <end position="276"/>
    </location>
</feature>
<evidence type="ECO:0000313" key="3">
    <source>
        <dbReference type="Proteomes" id="UP000297452"/>
    </source>
</evidence>
<organism evidence="2 3">
    <name type="scientific">Botryotinia narcissicola</name>
    <dbReference type="NCBI Taxonomy" id="278944"/>
    <lineage>
        <taxon>Eukaryota</taxon>
        <taxon>Fungi</taxon>
        <taxon>Dikarya</taxon>
        <taxon>Ascomycota</taxon>
        <taxon>Pezizomycotina</taxon>
        <taxon>Leotiomycetes</taxon>
        <taxon>Helotiales</taxon>
        <taxon>Sclerotiniaceae</taxon>
        <taxon>Botryotinia</taxon>
    </lineage>
</organism>
<gene>
    <name evidence="2" type="ORF">BOTNAR_0196g00090</name>
</gene>
<feature type="compositionally biased region" description="Basic residues" evidence="1">
    <location>
        <begin position="47"/>
        <end position="56"/>
    </location>
</feature>
<dbReference type="EMBL" id="PQXJ01000196">
    <property type="protein sequence ID" value="TGO57708.1"/>
    <property type="molecule type" value="Genomic_DNA"/>
</dbReference>
<dbReference type="PANTHER" id="PTHR10622:SF10">
    <property type="entry name" value="HET DOMAIN-CONTAINING PROTEIN"/>
    <property type="match status" value="1"/>
</dbReference>
<feature type="region of interest" description="Disordered" evidence="1">
    <location>
        <begin position="228"/>
        <end position="295"/>
    </location>
</feature>
<feature type="compositionally biased region" description="Basic and acidic residues" evidence="1">
    <location>
        <begin position="188"/>
        <end position="201"/>
    </location>
</feature>
<feature type="compositionally biased region" description="Low complexity" evidence="1">
    <location>
        <begin position="277"/>
        <end position="286"/>
    </location>
</feature>
<dbReference type="Proteomes" id="UP000297452">
    <property type="component" value="Unassembled WGS sequence"/>
</dbReference>
<protein>
    <submittedName>
        <fullName evidence="2">Uncharacterized protein</fullName>
    </submittedName>
</protein>
<reference evidence="2 3" key="1">
    <citation type="submission" date="2017-12" db="EMBL/GenBank/DDBJ databases">
        <title>Comparative genomics of Botrytis spp.</title>
        <authorList>
            <person name="Valero-Jimenez C.A."/>
            <person name="Tapia P."/>
            <person name="Veloso J."/>
            <person name="Silva-Moreno E."/>
            <person name="Staats M."/>
            <person name="Valdes J.H."/>
            <person name="Van Kan J.A.L."/>
        </authorList>
    </citation>
    <scope>NUCLEOTIDE SEQUENCE [LARGE SCALE GENOMIC DNA]</scope>
    <source>
        <strain evidence="2 3">MUCL2120</strain>
    </source>
</reference>
<feature type="region of interest" description="Disordered" evidence="1">
    <location>
        <begin position="1"/>
        <end position="96"/>
    </location>
</feature>
<dbReference type="STRING" id="278944.A0A4Z1I7Z9"/>
<dbReference type="AlphaFoldDB" id="A0A4Z1I7Z9"/>
<evidence type="ECO:0000313" key="2">
    <source>
        <dbReference type="EMBL" id="TGO57708.1"/>
    </source>
</evidence>
<proteinExistence type="predicted"/>
<sequence length="688" mass="76863">MGEDKKRDKTRHKKLETKHLSTVYEDEDERSRERERSAKRSETGTSSHHRSSHASSRRTQDPSEGSTTRRSESQNGTPLSRSALHSYKDANTAKSEVASIASISTRGHKSGTVVAADVAWKNRYSNKYDRAESDADVERARQNWEETLGSRNEAEKRKIISDFANEMTEHHTRSRSEATSSRRSHSTAPRERTSSRTHESTTKITFEGDANLTIHDYDDGTTTRIISRTNGRKDHAALPPSFSSHSGDTTRYHYAPAPPPQPLNGSRIQDLRSVTPSSYGSSSYDSEITARPLRSGSGLPKPLPIERYDWDVKNVDTSEAASFMGGHSVARGAYIEPTSSFYETEIRRPSWVAPSVSPITAASVALRIFWVSRRRTTRVEDMAYWLLEVFDINMALLYGEGTNAFVRLQKEIIKVSVNHTIFCWTWSSTVLPAWTNLIAPSPDTFQGSRDFIPATAFGQASPYSMINAGLSISLPVIQAWSYNFVVLKRFTEPRCLLVTLEEGLSSGTSVPIPVQINNDTIIATRPKKIMSLSQSETYPPELFDETRSVFRLNHPTIDGWNVLLALGVKGSECVIFISCKIDIASRKRWFCYVLPAGSWPDDEVRWKKLLSLLASQVASMEGDSELREAISTEIGGHFVIDGDGRGNGDGNGVYEEDERSIVTARLDLGLGKEKIMEISKRIEESLHI</sequence>
<evidence type="ECO:0000256" key="1">
    <source>
        <dbReference type="SAM" id="MobiDB-lite"/>
    </source>
</evidence>
<accession>A0A4Z1I7Z9</accession>
<feature type="compositionally biased region" description="Basic and acidic residues" evidence="1">
    <location>
        <begin position="167"/>
        <end position="176"/>
    </location>
</feature>
<name>A0A4Z1I7Z9_9HELO</name>
<dbReference type="PANTHER" id="PTHR10622">
    <property type="entry name" value="HET DOMAIN-CONTAINING PROTEIN"/>
    <property type="match status" value="1"/>
</dbReference>
<dbReference type="OrthoDB" id="674604at2759"/>